<comment type="subcellular location">
    <subcellularLocation>
        <location evidence="6">Golgi apparatus membrane</location>
        <topology evidence="6">Multi-pass membrane protein</topology>
    </subcellularLocation>
    <subcellularLocation>
        <location evidence="1">Membrane</location>
        <topology evidence="1">Multi-pass membrane protein</topology>
    </subcellularLocation>
</comment>
<dbReference type="EnsemblMetazoa" id="PPA28806.1">
    <property type="protein sequence ID" value="PPA28806.1"/>
    <property type="gene ID" value="WBGene00118360"/>
</dbReference>
<evidence type="ECO:0000256" key="6">
    <source>
        <dbReference type="RuleBase" id="RU361264"/>
    </source>
</evidence>
<feature type="transmembrane region" description="Helical" evidence="6">
    <location>
        <begin position="160"/>
        <end position="180"/>
    </location>
</feature>
<feature type="region of interest" description="Disordered" evidence="7">
    <location>
        <begin position="1"/>
        <end position="50"/>
    </location>
</feature>
<evidence type="ECO:0000313" key="9">
    <source>
        <dbReference type="Proteomes" id="UP000005239"/>
    </source>
</evidence>
<keyword evidence="9" id="KW-1185">Reference proteome</keyword>
<name>A0A2A6CAN9_PRIPA</name>
<keyword evidence="3 6" id="KW-0812">Transmembrane</keyword>
<dbReference type="GO" id="GO:0006888">
    <property type="term" value="P:endoplasmic reticulum to Golgi vesicle-mediated transport"/>
    <property type="evidence" value="ECO:0000318"/>
    <property type="project" value="GO_Central"/>
</dbReference>
<evidence type="ECO:0000256" key="4">
    <source>
        <dbReference type="ARBA" id="ARBA00022989"/>
    </source>
</evidence>
<accession>A0A8R1UH68</accession>
<keyword evidence="5 6" id="KW-0472">Membrane</keyword>
<accession>A0A2A6CAN9</accession>
<evidence type="ECO:0000313" key="8">
    <source>
        <dbReference type="EnsemblMetazoa" id="PPA28806.1"/>
    </source>
</evidence>
<dbReference type="InterPro" id="IPR045231">
    <property type="entry name" value="Yip1/4-like"/>
</dbReference>
<sequence>MASNYWMGDESQQNNDWGYGQQQQQPANLGWNNFDYSQGPQPPQQQEAPAAPDYYSQFNNYNAPVSNSYSGNMFIPSTAPAAGGASSATYGDDDIENEPPLLEELGINFSHIREKTMVVLNPVAATSVDVIADQDLAGPLVFCLMFGAALLLHGKIQFGFIYGVGMLGCVGVYMLMNLMAGESATISFTCTASVLGYCLLPMSILSMLSAVLSFKGTIGYGISLLAVFWCSFSASKLFVTALSLDSQRLLVAYPCALLYAVFALLAIF</sequence>
<proteinExistence type="inferred from homology"/>
<dbReference type="GO" id="GO:0000139">
    <property type="term" value="C:Golgi membrane"/>
    <property type="evidence" value="ECO:0007669"/>
    <property type="project" value="UniProtKB-SubCell"/>
</dbReference>
<dbReference type="InterPro" id="IPR006977">
    <property type="entry name" value="Yip1_dom"/>
</dbReference>
<dbReference type="GO" id="GO:0005802">
    <property type="term" value="C:trans-Golgi network"/>
    <property type="evidence" value="ECO:0000318"/>
    <property type="project" value="GO_Central"/>
</dbReference>
<dbReference type="OrthoDB" id="440385at2759"/>
<reference evidence="8" key="2">
    <citation type="submission" date="2022-06" db="UniProtKB">
        <authorList>
            <consortium name="EnsemblMetazoa"/>
        </authorList>
    </citation>
    <scope>IDENTIFICATION</scope>
    <source>
        <strain evidence="8">PS312</strain>
    </source>
</reference>
<dbReference type="PANTHER" id="PTHR21236">
    <property type="entry name" value="GOLGI MEMBRANE PROTEIN YIP1"/>
    <property type="match status" value="1"/>
</dbReference>
<dbReference type="PANTHER" id="PTHR21236:SF2">
    <property type="entry name" value="PROTEIN YIPF"/>
    <property type="match status" value="1"/>
</dbReference>
<protein>
    <recommendedName>
        <fullName evidence="6">Protein YIPF</fullName>
    </recommendedName>
</protein>
<evidence type="ECO:0000256" key="7">
    <source>
        <dbReference type="SAM" id="MobiDB-lite"/>
    </source>
</evidence>
<feature type="transmembrane region" description="Helical" evidence="6">
    <location>
        <begin position="250"/>
        <end position="267"/>
    </location>
</feature>
<dbReference type="Proteomes" id="UP000005239">
    <property type="component" value="Unassembled WGS sequence"/>
</dbReference>
<evidence type="ECO:0000256" key="5">
    <source>
        <dbReference type="ARBA" id="ARBA00023136"/>
    </source>
</evidence>
<comment type="caution">
    <text evidence="6">Lacks conserved residue(s) required for the propagation of feature annotation.</text>
</comment>
<keyword evidence="4 6" id="KW-1133">Transmembrane helix</keyword>
<gene>
    <name evidence="8" type="primary">WBGene00118360</name>
</gene>
<evidence type="ECO:0000256" key="3">
    <source>
        <dbReference type="ARBA" id="ARBA00022692"/>
    </source>
</evidence>
<evidence type="ECO:0000256" key="1">
    <source>
        <dbReference type="ARBA" id="ARBA00004141"/>
    </source>
</evidence>
<comment type="similarity">
    <text evidence="2 6">Belongs to the YIP1 family.</text>
</comment>
<reference evidence="9" key="1">
    <citation type="journal article" date="2008" name="Nat. Genet.">
        <title>The Pristionchus pacificus genome provides a unique perspective on nematode lifestyle and parasitism.</title>
        <authorList>
            <person name="Dieterich C."/>
            <person name="Clifton S.W."/>
            <person name="Schuster L.N."/>
            <person name="Chinwalla A."/>
            <person name="Delehaunty K."/>
            <person name="Dinkelacker I."/>
            <person name="Fulton L."/>
            <person name="Fulton R."/>
            <person name="Godfrey J."/>
            <person name="Minx P."/>
            <person name="Mitreva M."/>
            <person name="Roeseler W."/>
            <person name="Tian H."/>
            <person name="Witte H."/>
            <person name="Yang S.P."/>
            <person name="Wilson R.K."/>
            <person name="Sommer R.J."/>
        </authorList>
    </citation>
    <scope>NUCLEOTIDE SEQUENCE [LARGE SCALE GENOMIC DNA]</scope>
    <source>
        <strain evidence="9">PS312</strain>
    </source>
</reference>
<dbReference type="AlphaFoldDB" id="A0A2A6CAN9"/>
<feature type="transmembrane region" description="Helical" evidence="6">
    <location>
        <begin position="224"/>
        <end position="244"/>
    </location>
</feature>
<dbReference type="GO" id="GO:0048280">
    <property type="term" value="P:vesicle fusion with Golgi apparatus"/>
    <property type="evidence" value="ECO:0000318"/>
    <property type="project" value="GO_Central"/>
</dbReference>
<feature type="transmembrane region" description="Helical" evidence="6">
    <location>
        <begin position="186"/>
        <end position="212"/>
    </location>
</feature>
<feature type="compositionally biased region" description="Polar residues" evidence="7">
    <location>
        <begin position="10"/>
        <end position="36"/>
    </location>
</feature>
<organism evidence="8 9">
    <name type="scientific">Pristionchus pacificus</name>
    <name type="common">Parasitic nematode worm</name>
    <dbReference type="NCBI Taxonomy" id="54126"/>
    <lineage>
        <taxon>Eukaryota</taxon>
        <taxon>Metazoa</taxon>
        <taxon>Ecdysozoa</taxon>
        <taxon>Nematoda</taxon>
        <taxon>Chromadorea</taxon>
        <taxon>Rhabditida</taxon>
        <taxon>Rhabditina</taxon>
        <taxon>Diplogasteromorpha</taxon>
        <taxon>Diplogasteroidea</taxon>
        <taxon>Neodiplogasteridae</taxon>
        <taxon>Pristionchus</taxon>
    </lineage>
</organism>
<evidence type="ECO:0000256" key="2">
    <source>
        <dbReference type="ARBA" id="ARBA00010596"/>
    </source>
</evidence>
<dbReference type="Pfam" id="PF04893">
    <property type="entry name" value="Yip1"/>
    <property type="match status" value="1"/>
</dbReference>